<name>A0A6C0D0P0_9ZZZZ</name>
<sequence>MTSNGPYTQSYNFTHMFDIPDLRGSLPKKAYCPNSIMDIIDKHPDMTYMRHMLNISNLADLYGKQQANFTLFVPSDQMLGKEAENLFINMDDSSARHIVKSSTLNRKITSDILEYSPSIFMLTQDSPNRLFITNLKGRTYINNEATIIHKDMQASNGIIHVIDKLIIPETL</sequence>
<dbReference type="InterPro" id="IPR000782">
    <property type="entry name" value="FAS1_domain"/>
</dbReference>
<evidence type="ECO:0000313" key="2">
    <source>
        <dbReference type="EMBL" id="QHT09800.1"/>
    </source>
</evidence>
<dbReference type="Gene3D" id="2.30.180.10">
    <property type="entry name" value="FAS1 domain"/>
    <property type="match status" value="1"/>
</dbReference>
<dbReference type="GO" id="GO:0005615">
    <property type="term" value="C:extracellular space"/>
    <property type="evidence" value="ECO:0007669"/>
    <property type="project" value="TreeGrafter"/>
</dbReference>
<dbReference type="PANTHER" id="PTHR10900">
    <property type="entry name" value="PERIOSTIN-RELATED"/>
    <property type="match status" value="1"/>
</dbReference>
<evidence type="ECO:0000259" key="1">
    <source>
        <dbReference type="PROSITE" id="PS50213"/>
    </source>
</evidence>
<dbReference type="SMART" id="SM00554">
    <property type="entry name" value="FAS1"/>
    <property type="match status" value="1"/>
</dbReference>
<dbReference type="PANTHER" id="PTHR10900:SF77">
    <property type="entry name" value="FI19380P1"/>
    <property type="match status" value="1"/>
</dbReference>
<dbReference type="PROSITE" id="PS50213">
    <property type="entry name" value="FAS1"/>
    <property type="match status" value="1"/>
</dbReference>
<proteinExistence type="predicted"/>
<dbReference type="EMBL" id="MN739515">
    <property type="protein sequence ID" value="QHT09800.1"/>
    <property type="molecule type" value="Genomic_DNA"/>
</dbReference>
<dbReference type="AlphaFoldDB" id="A0A6C0D0P0"/>
<dbReference type="InterPro" id="IPR036378">
    <property type="entry name" value="FAS1_dom_sf"/>
</dbReference>
<dbReference type="SUPFAM" id="SSF82153">
    <property type="entry name" value="FAS1 domain"/>
    <property type="match status" value="1"/>
</dbReference>
<accession>A0A6C0D0P0</accession>
<dbReference type="Pfam" id="PF02469">
    <property type="entry name" value="Fasciclin"/>
    <property type="match status" value="1"/>
</dbReference>
<dbReference type="InterPro" id="IPR050904">
    <property type="entry name" value="Adhesion/Biosynth-related"/>
</dbReference>
<reference evidence="2" key="1">
    <citation type="journal article" date="2020" name="Nature">
        <title>Giant virus diversity and host interactions through global metagenomics.</title>
        <authorList>
            <person name="Schulz F."/>
            <person name="Roux S."/>
            <person name="Paez-Espino D."/>
            <person name="Jungbluth S."/>
            <person name="Walsh D.A."/>
            <person name="Denef V.J."/>
            <person name="McMahon K.D."/>
            <person name="Konstantinidis K.T."/>
            <person name="Eloe-Fadrosh E.A."/>
            <person name="Kyrpides N.C."/>
            <person name="Woyke T."/>
        </authorList>
    </citation>
    <scope>NUCLEOTIDE SEQUENCE</scope>
    <source>
        <strain evidence="2">GVMAG-M-3300023174-102</strain>
    </source>
</reference>
<protein>
    <recommendedName>
        <fullName evidence="1">FAS1 domain-containing protein</fullName>
    </recommendedName>
</protein>
<feature type="domain" description="FAS1" evidence="1">
    <location>
        <begin position="33"/>
        <end position="166"/>
    </location>
</feature>
<organism evidence="2">
    <name type="scientific">viral metagenome</name>
    <dbReference type="NCBI Taxonomy" id="1070528"/>
    <lineage>
        <taxon>unclassified sequences</taxon>
        <taxon>metagenomes</taxon>
        <taxon>organismal metagenomes</taxon>
    </lineage>
</organism>